<dbReference type="GO" id="GO:0005634">
    <property type="term" value="C:nucleus"/>
    <property type="evidence" value="ECO:0007669"/>
    <property type="project" value="InterPro"/>
</dbReference>
<dbReference type="SMART" id="SM00868">
    <property type="entry name" value="zf-AD"/>
    <property type="match status" value="1"/>
</dbReference>
<feature type="compositionally biased region" description="Basic and acidic residues" evidence="7">
    <location>
        <begin position="643"/>
        <end position="657"/>
    </location>
</feature>
<organism evidence="10">
    <name type="scientific">Pectinophora gossypiella</name>
    <name type="common">Cotton pink bollworm</name>
    <name type="synonym">Depressaria gossypiella</name>
    <dbReference type="NCBI Taxonomy" id="13191"/>
    <lineage>
        <taxon>Eukaryota</taxon>
        <taxon>Metazoa</taxon>
        <taxon>Ecdysozoa</taxon>
        <taxon>Arthropoda</taxon>
        <taxon>Hexapoda</taxon>
        <taxon>Insecta</taxon>
        <taxon>Pterygota</taxon>
        <taxon>Neoptera</taxon>
        <taxon>Endopterygota</taxon>
        <taxon>Lepidoptera</taxon>
        <taxon>Glossata</taxon>
        <taxon>Ditrysia</taxon>
        <taxon>Gelechioidea</taxon>
        <taxon>Gelechiidae</taxon>
        <taxon>Apatetrinae</taxon>
        <taxon>Pectinophora</taxon>
    </lineage>
</organism>
<keyword evidence="2" id="KW-0677">Repeat</keyword>
<feature type="compositionally biased region" description="Acidic residues" evidence="7">
    <location>
        <begin position="658"/>
        <end position="670"/>
    </location>
</feature>
<dbReference type="PROSITE" id="PS50157">
    <property type="entry name" value="ZINC_FINGER_C2H2_2"/>
    <property type="match status" value="5"/>
</dbReference>
<evidence type="ECO:0000313" key="10">
    <source>
        <dbReference type="EMBL" id="JAT89019.1"/>
    </source>
</evidence>
<name>A0A1E1WPS8_PECGO</name>
<dbReference type="OrthoDB" id="6077919at2759"/>
<reference evidence="10" key="1">
    <citation type="submission" date="2015-09" db="EMBL/GenBank/DDBJ databases">
        <title>De novo assembly of Pectinophora gossypiella (Pink Bollworm) gut transcriptome.</title>
        <authorList>
            <person name="Tassone E.E."/>
        </authorList>
    </citation>
    <scope>NUCLEOTIDE SEQUENCE</scope>
</reference>
<dbReference type="Pfam" id="PF07776">
    <property type="entry name" value="zf-AD"/>
    <property type="match status" value="1"/>
</dbReference>
<keyword evidence="4 6" id="KW-0862">Zinc</keyword>
<dbReference type="AlphaFoldDB" id="A0A1E1WPS8"/>
<dbReference type="Gene3D" id="3.30.160.60">
    <property type="entry name" value="Classic Zinc Finger"/>
    <property type="match status" value="3"/>
</dbReference>
<protein>
    <recommendedName>
        <fullName evidence="11">C2H2-type domain-containing protein</fullName>
    </recommendedName>
</protein>
<feature type="binding site" evidence="6">
    <location>
        <position position="62"/>
    </location>
    <ligand>
        <name>Zn(2+)</name>
        <dbReference type="ChEBI" id="CHEBI:29105"/>
    </ligand>
</feature>
<dbReference type="PANTHER" id="PTHR24379">
    <property type="entry name" value="KRAB AND ZINC FINGER DOMAIN-CONTAINING"/>
    <property type="match status" value="1"/>
</dbReference>
<keyword evidence="1 6" id="KW-0479">Metal-binding</keyword>
<proteinExistence type="predicted"/>
<dbReference type="InterPro" id="IPR013087">
    <property type="entry name" value="Znf_C2H2_type"/>
</dbReference>
<dbReference type="InterPro" id="IPR012934">
    <property type="entry name" value="Znf_AD"/>
</dbReference>
<dbReference type="PROSITE" id="PS51915">
    <property type="entry name" value="ZAD"/>
    <property type="match status" value="1"/>
</dbReference>
<dbReference type="Gene3D" id="3.40.1800.20">
    <property type="match status" value="1"/>
</dbReference>
<dbReference type="GO" id="GO:0008270">
    <property type="term" value="F:zinc ion binding"/>
    <property type="evidence" value="ECO:0007669"/>
    <property type="project" value="UniProtKB-UniRule"/>
</dbReference>
<feature type="domain" description="ZAD" evidence="9">
    <location>
        <begin position="12"/>
        <end position="89"/>
    </location>
</feature>
<feature type="compositionally biased region" description="Basic and acidic residues" evidence="7">
    <location>
        <begin position="500"/>
        <end position="511"/>
    </location>
</feature>
<feature type="domain" description="C2H2-type" evidence="8">
    <location>
        <begin position="297"/>
        <end position="323"/>
    </location>
</feature>
<evidence type="ECO:0000259" key="8">
    <source>
        <dbReference type="PROSITE" id="PS50157"/>
    </source>
</evidence>
<feature type="region of interest" description="Disordered" evidence="7">
    <location>
        <begin position="475"/>
        <end position="783"/>
    </location>
</feature>
<evidence type="ECO:0000256" key="6">
    <source>
        <dbReference type="PROSITE-ProRule" id="PRU01263"/>
    </source>
</evidence>
<evidence type="ECO:0000256" key="3">
    <source>
        <dbReference type="ARBA" id="ARBA00022771"/>
    </source>
</evidence>
<dbReference type="SUPFAM" id="SSF57716">
    <property type="entry name" value="Glucocorticoid receptor-like (DNA-binding domain)"/>
    <property type="match status" value="1"/>
</dbReference>
<feature type="binding site" evidence="6">
    <location>
        <position position="17"/>
    </location>
    <ligand>
        <name>Zn(2+)</name>
        <dbReference type="ChEBI" id="CHEBI:29105"/>
    </ligand>
</feature>
<evidence type="ECO:0000256" key="4">
    <source>
        <dbReference type="ARBA" id="ARBA00022833"/>
    </source>
</evidence>
<dbReference type="Pfam" id="PF00096">
    <property type="entry name" value="zf-C2H2"/>
    <property type="match status" value="1"/>
</dbReference>
<dbReference type="EMBL" id="GDQN01002035">
    <property type="protein sequence ID" value="JAT89019.1"/>
    <property type="molecule type" value="Transcribed_RNA"/>
</dbReference>
<dbReference type="SUPFAM" id="SSF57667">
    <property type="entry name" value="beta-beta-alpha zinc fingers"/>
    <property type="match status" value="3"/>
</dbReference>
<dbReference type="PROSITE" id="PS00028">
    <property type="entry name" value="ZINC_FINGER_C2H2_1"/>
    <property type="match status" value="4"/>
</dbReference>
<keyword evidence="3 5" id="KW-0863">Zinc-finger</keyword>
<dbReference type="PANTHER" id="PTHR24379:SF121">
    <property type="entry name" value="C2H2-TYPE DOMAIN-CONTAINING PROTEIN"/>
    <property type="match status" value="1"/>
</dbReference>
<dbReference type="InterPro" id="IPR036236">
    <property type="entry name" value="Znf_C2H2_sf"/>
</dbReference>
<feature type="domain" description="C2H2-type" evidence="8">
    <location>
        <begin position="242"/>
        <end position="269"/>
    </location>
</feature>
<dbReference type="Pfam" id="PF13912">
    <property type="entry name" value="zf-C2H2_6"/>
    <property type="match status" value="1"/>
</dbReference>
<dbReference type="FunFam" id="3.30.160.60:FF:000110">
    <property type="entry name" value="Zinc finger protein-like"/>
    <property type="match status" value="1"/>
</dbReference>
<evidence type="ECO:0000259" key="9">
    <source>
        <dbReference type="PROSITE" id="PS51915"/>
    </source>
</evidence>
<evidence type="ECO:0008006" key="11">
    <source>
        <dbReference type="Google" id="ProtNLM"/>
    </source>
</evidence>
<feature type="domain" description="C2H2-type" evidence="8">
    <location>
        <begin position="183"/>
        <end position="203"/>
    </location>
</feature>
<evidence type="ECO:0000256" key="1">
    <source>
        <dbReference type="ARBA" id="ARBA00022723"/>
    </source>
</evidence>
<evidence type="ECO:0000256" key="7">
    <source>
        <dbReference type="SAM" id="MobiDB-lite"/>
    </source>
</evidence>
<feature type="domain" description="C2H2-type" evidence="8">
    <location>
        <begin position="204"/>
        <end position="232"/>
    </location>
</feature>
<evidence type="ECO:0000256" key="2">
    <source>
        <dbReference type="ARBA" id="ARBA00022737"/>
    </source>
</evidence>
<evidence type="ECO:0000256" key="5">
    <source>
        <dbReference type="PROSITE-ProRule" id="PRU00042"/>
    </source>
</evidence>
<gene>
    <name evidence="10" type="ORF">g.10148</name>
</gene>
<feature type="compositionally biased region" description="Low complexity" evidence="7">
    <location>
        <begin position="689"/>
        <end position="710"/>
    </location>
</feature>
<feature type="binding site" evidence="6">
    <location>
        <position position="14"/>
    </location>
    <ligand>
        <name>Zn(2+)</name>
        <dbReference type="ChEBI" id="CHEBI:29105"/>
    </ligand>
</feature>
<feature type="domain" description="C2H2-type" evidence="8">
    <location>
        <begin position="269"/>
        <end position="296"/>
    </location>
</feature>
<feature type="binding site" evidence="6">
    <location>
        <position position="65"/>
    </location>
    <ligand>
        <name>Zn(2+)</name>
        <dbReference type="ChEBI" id="CHEBI:29105"/>
    </ligand>
</feature>
<feature type="compositionally biased region" description="Basic and acidic residues" evidence="7">
    <location>
        <begin position="563"/>
        <end position="620"/>
    </location>
</feature>
<feature type="compositionally biased region" description="Polar residues" evidence="7">
    <location>
        <begin position="515"/>
        <end position="525"/>
    </location>
</feature>
<accession>A0A1E1WPS8</accession>
<sequence>MEKRKESLCTEKVCRFCLTQDNLKSLYDKKQASAKSVPLSLKILSNVSIEVFPSDRMPSFICKRCSFYMDIFFDFKKICRDADETILQYIQKGTNLEPIFWPPALVKLSNYGFRYTSSSGVMKTVVEGGATVEVTSQDISDSEDDENVYNVKVGDGSEEGTSACVKVVTSKDEGGTPKGKSKKGFASVSKLARHVRTHAGDRPYPCKYCDKSFIKSHHYTRHLRVKHREEFRSQQETNSEEYRCEQCLEAFTSQDDLMYHSAIHATQNLTCPLCQEKFDDIDSVTSHIKSHVNGMEFMCDLCELVFTTKDKLDNHLVAAHEDEICSQVLEQDESSMEMEAEEDDDENSINVKDEGDHMLVEIKKPDEYMISNAQAESEDKMNNTNSEESEEECGDVGDMPLLSDSPVTIKKTGPALSKASVAEPAGDVPAVAVPIPAAPAAATPQLKPGNERTNMPPVILRKADEIKRKMYHCTPYTGVSVQEKKPKPGGTSSTGGASDKSLRLLEKELQELQRTNTRNDSTKASAKSVESLRSRGRPQMHTSTPKLRTTEEKKSQIVAKSTSLEKKIPERRAIKENKKPEESKEIKTINSNLKEDKEPKAKESQEEKVKTVNNKEEKNVLKNGSSSKSSLDDQVRRSSRPSKVKDYAKMVRDRSPSDDDDSDDDDEEYVEAEKSEFRPKTRRGSLKTQAKVQVQPQAQPQPQQAKAAAPARKRGRPRKEPIKEAVPAKVKKSQSEDSEGNPEKMDAEPELNSTSPEKADDQDEGNDSADASTSLNKTEEKPNLIVAPTGHTLKKVPIKALPPGVKPLPLPINARSMGPGELCEMQIGKKVVKVQKIVMTKAEVEAMAKKGLVEMKDGTMVLKQGIKIPTDPIAIKSTLVGEGRSD</sequence>
<dbReference type="SMART" id="SM00355">
    <property type="entry name" value="ZnF_C2H2"/>
    <property type="match status" value="4"/>
</dbReference>
<feature type="region of interest" description="Disordered" evidence="7">
    <location>
        <begin position="375"/>
        <end position="409"/>
    </location>
</feature>